<dbReference type="RefSeq" id="WP_377499487.1">
    <property type="nucleotide sequence ID" value="NZ_JBHMDO010000041.1"/>
</dbReference>
<dbReference type="Proteomes" id="UP001589747">
    <property type="component" value="Unassembled WGS sequence"/>
</dbReference>
<sequence length="171" mass="18830">MSFFDKVKQSASEAAKKAQQTVEITKLRGQIAGKEKDMDQLFRQIGESVYQAHASRAQDGAHEEEVAGYLRQLDEVRMEIDMLEERIKHIRSEKSCACGKVVSLDTRYCPDCGSQLAMEEPKPVESTMGEIRVVCSRCGTENELSAKFCVSCGSDLPGSSVADAAEETDRG</sequence>
<dbReference type="Pfam" id="PF12773">
    <property type="entry name" value="DZR"/>
    <property type="match status" value="1"/>
</dbReference>
<evidence type="ECO:0000256" key="1">
    <source>
        <dbReference type="SAM" id="Coils"/>
    </source>
</evidence>
<evidence type="ECO:0000313" key="3">
    <source>
        <dbReference type="EMBL" id="MFB9329324.1"/>
    </source>
</evidence>
<dbReference type="EMBL" id="JBHMDO010000041">
    <property type="protein sequence ID" value="MFB9329324.1"/>
    <property type="molecule type" value="Genomic_DNA"/>
</dbReference>
<dbReference type="Gene3D" id="3.90.1670.10">
    <property type="entry name" value="FdhE-like domain"/>
    <property type="match status" value="1"/>
</dbReference>
<protein>
    <submittedName>
        <fullName evidence="3">Zinc ribbon domain-containing protein</fullName>
    </submittedName>
</protein>
<name>A0ABV5KVQ9_9BACL</name>
<accession>A0ABV5KVQ9</accession>
<keyword evidence="1" id="KW-0175">Coiled coil</keyword>
<keyword evidence="4" id="KW-1185">Reference proteome</keyword>
<reference evidence="3 4" key="1">
    <citation type="submission" date="2024-09" db="EMBL/GenBank/DDBJ databases">
        <authorList>
            <person name="Sun Q."/>
            <person name="Mori K."/>
        </authorList>
    </citation>
    <scope>NUCLEOTIDE SEQUENCE [LARGE SCALE GENOMIC DNA]</scope>
    <source>
        <strain evidence="3 4">TISTR 2452</strain>
    </source>
</reference>
<gene>
    <name evidence="3" type="ORF">ACFFSY_25590</name>
</gene>
<dbReference type="SUPFAM" id="SSF144020">
    <property type="entry name" value="FdhE-like"/>
    <property type="match status" value="1"/>
</dbReference>
<comment type="caution">
    <text evidence="3">The sequence shown here is derived from an EMBL/GenBank/DDBJ whole genome shotgun (WGS) entry which is preliminary data.</text>
</comment>
<evidence type="ECO:0000259" key="2">
    <source>
        <dbReference type="Pfam" id="PF12773"/>
    </source>
</evidence>
<dbReference type="InterPro" id="IPR024064">
    <property type="entry name" value="FdhE-like_sf"/>
</dbReference>
<feature type="domain" description="DZANK-type" evidence="2">
    <location>
        <begin position="97"/>
        <end position="153"/>
    </location>
</feature>
<organism evidence="3 4">
    <name type="scientific">Paenibacillus aurantiacus</name>
    <dbReference type="NCBI Taxonomy" id="1936118"/>
    <lineage>
        <taxon>Bacteria</taxon>
        <taxon>Bacillati</taxon>
        <taxon>Bacillota</taxon>
        <taxon>Bacilli</taxon>
        <taxon>Bacillales</taxon>
        <taxon>Paenibacillaceae</taxon>
        <taxon>Paenibacillus</taxon>
    </lineage>
</organism>
<proteinExistence type="predicted"/>
<evidence type="ECO:0000313" key="4">
    <source>
        <dbReference type="Proteomes" id="UP001589747"/>
    </source>
</evidence>
<dbReference type="InterPro" id="IPR025874">
    <property type="entry name" value="DZR"/>
</dbReference>
<feature type="coiled-coil region" evidence="1">
    <location>
        <begin position="24"/>
        <end position="93"/>
    </location>
</feature>